<keyword evidence="7" id="KW-0547">Nucleotide-binding</keyword>
<evidence type="ECO:0000313" key="15">
    <source>
        <dbReference type="Proteomes" id="UP000694680"/>
    </source>
</evidence>
<protein>
    <recommendedName>
        <fullName evidence="4">Serine/threonine-protein kinase 1</fullName>
        <ecNumber evidence="3">2.7.11.1</ecNumber>
    </recommendedName>
</protein>
<keyword evidence="15" id="KW-1185">Reference proteome</keyword>
<dbReference type="Gene3D" id="1.10.510.10">
    <property type="entry name" value="Transferase(Phosphotransferase) domain 1"/>
    <property type="match status" value="1"/>
</dbReference>
<dbReference type="PROSITE" id="PS00108">
    <property type="entry name" value="PROTEIN_KINASE_ST"/>
    <property type="match status" value="1"/>
</dbReference>
<dbReference type="InterPro" id="IPR011009">
    <property type="entry name" value="Kinase-like_dom_sf"/>
</dbReference>
<sequence length="212" mass="23887">MQNAAGVRGVNTLPNPAIIGFEDVIELEDEVLIIMECPVDAMDLCDFIASSTQPMLEHEIKSIAKQVIDAAIIMHKNGVFHRDIKAENILVSFNDEGPSVTIIDFGCADWVSDVPYDSFIGTLLFAPPEYFLYDKYEAEPTTVWQIGRFLSDLCTDQNCGTRDHMNGPQRTINHLSHQGNDFVSWCLTEEPNDRPWLSDLQQHPWFDGLTTP</sequence>
<keyword evidence="10" id="KW-1035">Host cytoplasm</keyword>
<keyword evidence="5" id="KW-0723">Serine/threonine-protein kinase</keyword>
<dbReference type="GO" id="GO:0005524">
    <property type="term" value="F:ATP binding"/>
    <property type="evidence" value="ECO:0007669"/>
    <property type="project" value="UniProtKB-KW"/>
</dbReference>
<comment type="subcellular location">
    <subcellularLocation>
        <location evidence="1">Host cytoplasm</location>
    </subcellularLocation>
</comment>
<proteinExistence type="inferred from homology"/>
<organism evidence="14 15">
    <name type="scientific">Gouania willdenowi</name>
    <name type="common">Blunt-snouted clingfish</name>
    <name type="synonym">Lepadogaster willdenowi</name>
    <dbReference type="NCBI Taxonomy" id="441366"/>
    <lineage>
        <taxon>Eukaryota</taxon>
        <taxon>Metazoa</taxon>
        <taxon>Chordata</taxon>
        <taxon>Craniata</taxon>
        <taxon>Vertebrata</taxon>
        <taxon>Euteleostomi</taxon>
        <taxon>Actinopterygii</taxon>
        <taxon>Neopterygii</taxon>
        <taxon>Teleostei</taxon>
        <taxon>Neoteleostei</taxon>
        <taxon>Acanthomorphata</taxon>
        <taxon>Ovalentaria</taxon>
        <taxon>Blenniimorphae</taxon>
        <taxon>Blenniiformes</taxon>
        <taxon>Gobiesocoidei</taxon>
        <taxon>Gobiesocidae</taxon>
        <taxon>Gobiesocinae</taxon>
        <taxon>Gouania</taxon>
    </lineage>
</organism>
<name>A0A8C5I011_GOUWI</name>
<accession>A0A8C5I011</accession>
<evidence type="ECO:0000256" key="6">
    <source>
        <dbReference type="ARBA" id="ARBA00022679"/>
    </source>
</evidence>
<evidence type="ECO:0000256" key="5">
    <source>
        <dbReference type="ARBA" id="ARBA00022527"/>
    </source>
</evidence>
<evidence type="ECO:0000313" key="14">
    <source>
        <dbReference type="Ensembl" id="ENSGWIP00000051620.1"/>
    </source>
</evidence>
<keyword evidence="8" id="KW-0418">Kinase</keyword>
<reference evidence="14" key="2">
    <citation type="submission" date="2025-08" db="UniProtKB">
        <authorList>
            <consortium name="Ensembl"/>
        </authorList>
    </citation>
    <scope>IDENTIFICATION</scope>
</reference>
<dbReference type="Proteomes" id="UP000694680">
    <property type="component" value="Chromosome 5"/>
</dbReference>
<evidence type="ECO:0000256" key="12">
    <source>
        <dbReference type="ARBA" id="ARBA00048679"/>
    </source>
</evidence>
<comment type="catalytic activity">
    <reaction evidence="12">
        <text>L-seryl-[protein] + ATP = O-phospho-L-seryl-[protein] + ADP + H(+)</text>
        <dbReference type="Rhea" id="RHEA:17989"/>
        <dbReference type="Rhea" id="RHEA-COMP:9863"/>
        <dbReference type="Rhea" id="RHEA-COMP:11604"/>
        <dbReference type="ChEBI" id="CHEBI:15378"/>
        <dbReference type="ChEBI" id="CHEBI:29999"/>
        <dbReference type="ChEBI" id="CHEBI:30616"/>
        <dbReference type="ChEBI" id="CHEBI:83421"/>
        <dbReference type="ChEBI" id="CHEBI:456216"/>
        <dbReference type="EC" id="2.7.11.1"/>
    </reaction>
</comment>
<evidence type="ECO:0000256" key="10">
    <source>
        <dbReference type="ARBA" id="ARBA00023200"/>
    </source>
</evidence>
<dbReference type="GO" id="GO:0004674">
    <property type="term" value="F:protein serine/threonine kinase activity"/>
    <property type="evidence" value="ECO:0007669"/>
    <property type="project" value="UniProtKB-KW"/>
</dbReference>
<evidence type="ECO:0000256" key="2">
    <source>
        <dbReference type="ARBA" id="ARBA00005505"/>
    </source>
</evidence>
<feature type="domain" description="Protein kinase" evidence="13">
    <location>
        <begin position="1"/>
        <end position="206"/>
    </location>
</feature>
<dbReference type="Ensembl" id="ENSGWIT00000055717.1">
    <property type="protein sequence ID" value="ENSGWIP00000051620.1"/>
    <property type="gene ID" value="ENSGWIG00000025002.1"/>
</dbReference>
<gene>
    <name evidence="14" type="primary">LOC114463525</name>
</gene>
<dbReference type="InterPro" id="IPR051138">
    <property type="entry name" value="PIM_Ser/Thr_kinase"/>
</dbReference>
<comment type="similarity">
    <text evidence="2">Belongs to the protein kinase superfamily. CAMK Ser/Thr protein kinase family. PIM subfamily.</text>
</comment>
<reference evidence="14" key="3">
    <citation type="submission" date="2025-09" db="UniProtKB">
        <authorList>
            <consortium name="Ensembl"/>
        </authorList>
    </citation>
    <scope>IDENTIFICATION</scope>
</reference>
<dbReference type="EC" id="2.7.11.1" evidence="3"/>
<dbReference type="SMART" id="SM00220">
    <property type="entry name" value="S_TKc"/>
    <property type="match status" value="1"/>
</dbReference>
<evidence type="ECO:0000259" key="13">
    <source>
        <dbReference type="PROSITE" id="PS50011"/>
    </source>
</evidence>
<evidence type="ECO:0000256" key="9">
    <source>
        <dbReference type="ARBA" id="ARBA00022840"/>
    </source>
</evidence>
<dbReference type="InterPro" id="IPR008271">
    <property type="entry name" value="Ser/Thr_kinase_AS"/>
</dbReference>
<dbReference type="PROSITE" id="PS50011">
    <property type="entry name" value="PROTEIN_KINASE_DOM"/>
    <property type="match status" value="1"/>
</dbReference>
<dbReference type="InterPro" id="IPR000719">
    <property type="entry name" value="Prot_kinase_dom"/>
</dbReference>
<dbReference type="AlphaFoldDB" id="A0A8C5I011"/>
<evidence type="ECO:0000256" key="3">
    <source>
        <dbReference type="ARBA" id="ARBA00012513"/>
    </source>
</evidence>
<evidence type="ECO:0000256" key="11">
    <source>
        <dbReference type="ARBA" id="ARBA00047899"/>
    </source>
</evidence>
<dbReference type="GO" id="GO:0005737">
    <property type="term" value="C:cytoplasm"/>
    <property type="evidence" value="ECO:0007669"/>
    <property type="project" value="TreeGrafter"/>
</dbReference>
<dbReference type="Pfam" id="PF00069">
    <property type="entry name" value="Pkinase"/>
    <property type="match status" value="1"/>
</dbReference>
<dbReference type="SUPFAM" id="SSF56112">
    <property type="entry name" value="Protein kinase-like (PK-like)"/>
    <property type="match status" value="1"/>
</dbReference>
<evidence type="ECO:0000256" key="8">
    <source>
        <dbReference type="ARBA" id="ARBA00022777"/>
    </source>
</evidence>
<comment type="catalytic activity">
    <reaction evidence="11">
        <text>L-threonyl-[protein] + ATP = O-phospho-L-threonyl-[protein] + ADP + H(+)</text>
        <dbReference type="Rhea" id="RHEA:46608"/>
        <dbReference type="Rhea" id="RHEA-COMP:11060"/>
        <dbReference type="Rhea" id="RHEA-COMP:11605"/>
        <dbReference type="ChEBI" id="CHEBI:15378"/>
        <dbReference type="ChEBI" id="CHEBI:30013"/>
        <dbReference type="ChEBI" id="CHEBI:30616"/>
        <dbReference type="ChEBI" id="CHEBI:61977"/>
        <dbReference type="ChEBI" id="CHEBI:456216"/>
        <dbReference type="EC" id="2.7.11.1"/>
    </reaction>
</comment>
<reference evidence="14" key="1">
    <citation type="submission" date="2020-06" db="EMBL/GenBank/DDBJ databases">
        <authorList>
            <consortium name="Wellcome Sanger Institute Data Sharing"/>
        </authorList>
    </citation>
    <scope>NUCLEOTIDE SEQUENCE [LARGE SCALE GENOMIC DNA]</scope>
</reference>
<keyword evidence="9" id="KW-0067">ATP-binding</keyword>
<evidence type="ECO:0000256" key="4">
    <source>
        <dbReference type="ARBA" id="ARBA00016885"/>
    </source>
</evidence>
<evidence type="ECO:0000256" key="1">
    <source>
        <dbReference type="ARBA" id="ARBA00004192"/>
    </source>
</evidence>
<evidence type="ECO:0000256" key="7">
    <source>
        <dbReference type="ARBA" id="ARBA00022741"/>
    </source>
</evidence>
<keyword evidence="6" id="KW-0808">Transferase</keyword>
<dbReference type="PANTHER" id="PTHR22984">
    <property type="entry name" value="SERINE/THREONINE-PROTEIN KINASE PIM"/>
    <property type="match status" value="1"/>
</dbReference>
<dbReference type="PANTHER" id="PTHR22984:SF25">
    <property type="entry name" value="PROTEIN KINASE DOMAIN-CONTAINING PROTEIN"/>
    <property type="match status" value="1"/>
</dbReference>